<dbReference type="Pfam" id="PF04851">
    <property type="entry name" value="ResIII"/>
    <property type="match status" value="1"/>
</dbReference>
<accession>A0A9D2PPQ6</accession>
<dbReference type="InterPro" id="IPR050742">
    <property type="entry name" value="Helicase_Restrict-Modif_Enz"/>
</dbReference>
<dbReference type="PROSITE" id="PS51194">
    <property type="entry name" value="HELICASE_CTER"/>
    <property type="match status" value="1"/>
</dbReference>
<sequence length="758" mass="87827">MPTYRSVSGSSAEDLFIELFSDTFGAEKAGYLYSQYPFFDIYQNSRFADFMIENGGRKVAIEIDDEASHNPKLISRDKFYDDLLKQNSMIYLGWDVYRWAVRQMQQQPETVKDELRVFLGQHPSFKEIEDYLPTQRGKSLDGSSLELKEHQKQALAALEEMRRHFETIALLYHATGTGKTVTAVMDAKCFGKRTLFLAHTVELVDQAARTFRELWPQATVGRYVESTKEKDAFVVCGSIQSVALNLEQFKPDDFGYIIVDEAHHASADTYQKVLAYFTPEFTLGLTATPERADDKNILDIFKHTAHKLDIQTAVEIGELVPVRCIRIHTNIDLTKVRFNSIQYNIRDLESKIYVPERNQLIVDTWLQYVKDKRTVIFCASVRHAKEIAGRLHDAGVAAEAVSGEIKAADRREILARFEKGQIKILCACDLLNEGWDCPSTEVLFMARPTMSKVLYTQQLGRGMRLSPGKKSLMVFDFVDNASQYNMPYSMHRLFRLKEYRPGALVLGTKKQKMAEQGLYERGERPDAIIDWPVDALDYELVDLFNWQEEAAGMISQMEFVRRVDVQTETIERYVREGLLVPDLVVPMSEHRTFKYFKEETLKKYAEQYGWTLIDDSNRKNLFMEMVRQMDMSYSYKPVLLKAILSLADNKGRVKLSDIVDYFRKFYEARRAAGLVVEKANSIYARGDYTETQAQRNILSNPFKRFEDMQMLHHTRTLGVVQVDESVWKKLTQEEKQEIERICAEKLESYFERLKWNSE</sequence>
<dbReference type="SMART" id="SM00490">
    <property type="entry name" value="HELICc"/>
    <property type="match status" value="1"/>
</dbReference>
<proteinExistence type="predicted"/>
<reference evidence="3" key="1">
    <citation type="journal article" date="2021" name="PeerJ">
        <title>Extensive microbial diversity within the chicken gut microbiome revealed by metagenomics and culture.</title>
        <authorList>
            <person name="Gilroy R."/>
            <person name="Ravi A."/>
            <person name="Getino M."/>
            <person name="Pursley I."/>
            <person name="Horton D.L."/>
            <person name="Alikhan N.F."/>
            <person name="Baker D."/>
            <person name="Gharbi K."/>
            <person name="Hall N."/>
            <person name="Watson M."/>
            <person name="Adriaenssens E.M."/>
            <person name="Foster-Nyarko E."/>
            <person name="Jarju S."/>
            <person name="Secka A."/>
            <person name="Antonio M."/>
            <person name="Oren A."/>
            <person name="Chaudhuri R.R."/>
            <person name="La Ragione R."/>
            <person name="Hildebrand F."/>
            <person name="Pallen M.J."/>
        </authorList>
    </citation>
    <scope>NUCLEOTIDE SEQUENCE</scope>
    <source>
        <strain evidence="3">ChiBcec2-3848</strain>
    </source>
</reference>
<gene>
    <name evidence="3" type="ORF">H9753_07395</name>
</gene>
<evidence type="ECO:0000259" key="1">
    <source>
        <dbReference type="PROSITE" id="PS51192"/>
    </source>
</evidence>
<evidence type="ECO:0000313" key="4">
    <source>
        <dbReference type="Proteomes" id="UP000823886"/>
    </source>
</evidence>
<dbReference type="CDD" id="cd18799">
    <property type="entry name" value="SF2_C_EcoAI-like"/>
    <property type="match status" value="1"/>
</dbReference>
<evidence type="ECO:0000259" key="2">
    <source>
        <dbReference type="PROSITE" id="PS51194"/>
    </source>
</evidence>
<comment type="caution">
    <text evidence="3">The sequence shown here is derived from an EMBL/GenBank/DDBJ whole genome shotgun (WGS) entry which is preliminary data.</text>
</comment>
<dbReference type="GO" id="GO:0005524">
    <property type="term" value="F:ATP binding"/>
    <property type="evidence" value="ECO:0007669"/>
    <property type="project" value="InterPro"/>
</dbReference>
<dbReference type="PROSITE" id="PS51192">
    <property type="entry name" value="HELICASE_ATP_BIND_1"/>
    <property type="match status" value="1"/>
</dbReference>
<dbReference type="SUPFAM" id="SSF52540">
    <property type="entry name" value="P-loop containing nucleoside triphosphate hydrolases"/>
    <property type="match status" value="1"/>
</dbReference>
<keyword evidence="3" id="KW-0378">Hydrolase</keyword>
<dbReference type="InterPro" id="IPR014001">
    <property type="entry name" value="Helicase_ATP-bd"/>
</dbReference>
<reference evidence="3" key="2">
    <citation type="submission" date="2021-04" db="EMBL/GenBank/DDBJ databases">
        <authorList>
            <person name="Gilroy R."/>
        </authorList>
    </citation>
    <scope>NUCLEOTIDE SEQUENCE</scope>
    <source>
        <strain evidence="3">ChiBcec2-3848</strain>
    </source>
</reference>
<feature type="domain" description="Helicase C-terminal" evidence="2">
    <location>
        <begin position="361"/>
        <end position="512"/>
    </location>
</feature>
<dbReference type="PANTHER" id="PTHR47396">
    <property type="entry name" value="TYPE I RESTRICTION ENZYME ECOKI R PROTEIN"/>
    <property type="match status" value="1"/>
</dbReference>
<dbReference type="EMBL" id="DWVZ01000098">
    <property type="protein sequence ID" value="HJC63426.1"/>
    <property type="molecule type" value="Genomic_DNA"/>
</dbReference>
<dbReference type="Pfam" id="PF00271">
    <property type="entry name" value="Helicase_C"/>
    <property type="match status" value="1"/>
</dbReference>
<dbReference type="GO" id="GO:0004386">
    <property type="term" value="F:helicase activity"/>
    <property type="evidence" value="ECO:0007669"/>
    <property type="project" value="UniProtKB-KW"/>
</dbReference>
<dbReference type="GO" id="GO:0005829">
    <property type="term" value="C:cytosol"/>
    <property type="evidence" value="ECO:0007669"/>
    <property type="project" value="TreeGrafter"/>
</dbReference>
<dbReference type="InterPro" id="IPR006935">
    <property type="entry name" value="Helicase/UvrB_N"/>
</dbReference>
<dbReference type="GO" id="GO:0003677">
    <property type="term" value="F:DNA binding"/>
    <property type="evidence" value="ECO:0007669"/>
    <property type="project" value="InterPro"/>
</dbReference>
<dbReference type="AlphaFoldDB" id="A0A9D2PPQ6"/>
<name>A0A9D2PPQ6_9FIRM</name>
<dbReference type="InterPro" id="IPR027417">
    <property type="entry name" value="P-loop_NTPase"/>
</dbReference>
<dbReference type="Proteomes" id="UP000823886">
    <property type="component" value="Unassembled WGS sequence"/>
</dbReference>
<organism evidence="3 4">
    <name type="scientific">Candidatus Blautia merdavium</name>
    <dbReference type="NCBI Taxonomy" id="2838494"/>
    <lineage>
        <taxon>Bacteria</taxon>
        <taxon>Bacillati</taxon>
        <taxon>Bacillota</taxon>
        <taxon>Clostridia</taxon>
        <taxon>Lachnospirales</taxon>
        <taxon>Lachnospiraceae</taxon>
        <taxon>Blautia</taxon>
    </lineage>
</organism>
<dbReference type="PANTHER" id="PTHR47396:SF1">
    <property type="entry name" value="ATP-DEPENDENT HELICASE IRC3-RELATED"/>
    <property type="match status" value="1"/>
</dbReference>
<dbReference type="Gene3D" id="3.40.50.300">
    <property type="entry name" value="P-loop containing nucleotide triphosphate hydrolases"/>
    <property type="match status" value="2"/>
</dbReference>
<dbReference type="GO" id="GO:0016787">
    <property type="term" value="F:hydrolase activity"/>
    <property type="evidence" value="ECO:0007669"/>
    <property type="project" value="InterPro"/>
</dbReference>
<dbReference type="CDD" id="cd18032">
    <property type="entry name" value="DEXHc_RE_I_III_res"/>
    <property type="match status" value="1"/>
</dbReference>
<protein>
    <submittedName>
        <fullName evidence="3">DEAD/DEAH box helicase</fullName>
    </submittedName>
</protein>
<dbReference type="SMART" id="SM00487">
    <property type="entry name" value="DEXDc"/>
    <property type="match status" value="1"/>
</dbReference>
<keyword evidence="3" id="KW-0067">ATP-binding</keyword>
<evidence type="ECO:0000313" key="3">
    <source>
        <dbReference type="EMBL" id="HJC63426.1"/>
    </source>
</evidence>
<keyword evidence="3" id="KW-0547">Nucleotide-binding</keyword>
<dbReference type="InterPro" id="IPR001650">
    <property type="entry name" value="Helicase_C-like"/>
</dbReference>
<feature type="domain" description="Helicase ATP-binding" evidence="1">
    <location>
        <begin position="160"/>
        <end position="307"/>
    </location>
</feature>
<keyword evidence="3" id="KW-0347">Helicase</keyword>